<dbReference type="PROSITE" id="PS50943">
    <property type="entry name" value="HTH_CROC1"/>
    <property type="match status" value="1"/>
</dbReference>
<proteinExistence type="predicted"/>
<reference evidence="4 6" key="3">
    <citation type="submission" date="2017-07" db="EMBL/GenBank/DDBJ databases">
        <title>Prevalence of linear plasmids in Cutibacterium (Propionibacterium) acnes isolates obtained from prostatic tissue.</title>
        <authorList>
            <person name="Davidsson S."/>
            <person name="Carlsson J."/>
            <person name="Molling P."/>
            <person name="Andren O."/>
            <person name="Andersson S.-O."/>
            <person name="Brzuszkiewicz E."/>
            <person name="Poehlein A."/>
            <person name="Al-Zeer M."/>
            <person name="Brinkmann V."/>
            <person name="Scavenius C."/>
            <person name="Nazipi S."/>
            <person name="Soderquist B."/>
            <person name="Bruggemann H."/>
        </authorList>
    </citation>
    <scope>NUCLEOTIDE SEQUENCE [LARGE SCALE GENOMIC DNA]</scope>
    <source>
        <strain evidence="4 6">DSM 753</strain>
    </source>
</reference>
<organism evidence="3 5">
    <name type="scientific">[Clostridium] leptum DSM 753</name>
    <dbReference type="NCBI Taxonomy" id="428125"/>
    <lineage>
        <taxon>Bacteria</taxon>
        <taxon>Bacillati</taxon>
        <taxon>Bacillota</taxon>
        <taxon>Clostridia</taxon>
        <taxon>Eubacteriales</taxon>
        <taxon>Oscillospiraceae</taxon>
        <taxon>Oscillospiraceae incertae sedis</taxon>
    </lineage>
</organism>
<name>A7VRW6_9FIRM</name>
<dbReference type="Proteomes" id="UP000220611">
    <property type="component" value="Unassembled WGS sequence"/>
</dbReference>
<keyword evidence="6" id="KW-1185">Reference proteome</keyword>
<feature type="domain" description="HTH cro/C1-type" evidence="2">
    <location>
        <begin position="14"/>
        <end position="68"/>
    </location>
</feature>
<dbReference type="Gene3D" id="1.10.260.40">
    <property type="entry name" value="lambda repressor-like DNA-binding domains"/>
    <property type="match status" value="1"/>
</dbReference>
<dbReference type="Proteomes" id="UP000003490">
    <property type="component" value="Unassembled WGS sequence"/>
</dbReference>
<dbReference type="EMBL" id="NOXF01000013">
    <property type="protein sequence ID" value="PEQ23585.1"/>
    <property type="molecule type" value="Genomic_DNA"/>
</dbReference>
<dbReference type="InterPro" id="IPR010982">
    <property type="entry name" value="Lambda_DNA-bd_dom_sf"/>
</dbReference>
<dbReference type="HOGENOM" id="CLU_2300909_0_0_9"/>
<dbReference type="AlphaFoldDB" id="A7VRW6"/>
<dbReference type="GO" id="GO:0003677">
    <property type="term" value="F:DNA binding"/>
    <property type="evidence" value="ECO:0007669"/>
    <property type="project" value="UniProtKB-KW"/>
</dbReference>
<dbReference type="EMBL" id="ABCB02000017">
    <property type="protein sequence ID" value="EDO61796.1"/>
    <property type="molecule type" value="Genomic_DNA"/>
</dbReference>
<dbReference type="SUPFAM" id="SSF47413">
    <property type="entry name" value="lambda repressor-like DNA-binding domains"/>
    <property type="match status" value="1"/>
</dbReference>
<evidence type="ECO:0000259" key="2">
    <source>
        <dbReference type="PROSITE" id="PS50943"/>
    </source>
</evidence>
<keyword evidence="1 3" id="KW-0238">DNA-binding</keyword>
<gene>
    <name evidence="4" type="ORF">CH238_12805</name>
    <name evidence="3" type="ORF">CLOLEP_01303</name>
</gene>
<reference evidence="3 5" key="2">
    <citation type="submission" date="2007-08" db="EMBL/GenBank/DDBJ databases">
        <authorList>
            <person name="Fulton L."/>
            <person name="Clifton S."/>
            <person name="Fulton B."/>
            <person name="Xu J."/>
            <person name="Minx P."/>
            <person name="Pepin K.H."/>
            <person name="Johnson M."/>
            <person name="Thiruvilangam P."/>
            <person name="Bhonagiri V."/>
            <person name="Nash W.E."/>
            <person name="Wang C."/>
            <person name="Mardis E.R."/>
            <person name="Wilson R.K."/>
        </authorList>
    </citation>
    <scope>NUCLEOTIDE SEQUENCE [LARGE SCALE GENOMIC DNA]</scope>
    <source>
        <strain evidence="3 5">DSM 753</strain>
    </source>
</reference>
<evidence type="ECO:0000313" key="3">
    <source>
        <dbReference type="EMBL" id="EDO61796.1"/>
    </source>
</evidence>
<evidence type="ECO:0000313" key="6">
    <source>
        <dbReference type="Proteomes" id="UP000220611"/>
    </source>
</evidence>
<evidence type="ECO:0000313" key="5">
    <source>
        <dbReference type="Proteomes" id="UP000003490"/>
    </source>
</evidence>
<dbReference type="Pfam" id="PF01381">
    <property type="entry name" value="HTH_3"/>
    <property type="match status" value="1"/>
</dbReference>
<sequence>MKKKIEISGLTQKLKAFRESRGYSQNQLADYLGIERSSYTRYETGETEPSLFALKKLSILYGVSADFLLDIHMNVNYKLQNDITRKYKILRGYHLDDFIR</sequence>
<evidence type="ECO:0000256" key="1">
    <source>
        <dbReference type="ARBA" id="ARBA00023125"/>
    </source>
</evidence>
<comment type="caution">
    <text evidence="3">The sequence shown here is derived from an EMBL/GenBank/DDBJ whole genome shotgun (WGS) entry which is preliminary data.</text>
</comment>
<dbReference type="eggNOG" id="COG1395">
    <property type="taxonomic scope" value="Bacteria"/>
</dbReference>
<reference evidence="3 5" key="1">
    <citation type="submission" date="2007-08" db="EMBL/GenBank/DDBJ databases">
        <title>Draft genome sequence of Clostridium leptum (DSM 753).</title>
        <authorList>
            <person name="Sudarsanam P."/>
            <person name="Ley R."/>
            <person name="Guruge J."/>
            <person name="Turnbaugh P.J."/>
            <person name="Mahowald M."/>
            <person name="Liep D."/>
            <person name="Gordon J."/>
        </authorList>
    </citation>
    <scope>NUCLEOTIDE SEQUENCE [LARGE SCALE GENOMIC DNA]</scope>
    <source>
        <strain evidence="3 5">DSM 753</strain>
    </source>
</reference>
<dbReference type="InterPro" id="IPR001387">
    <property type="entry name" value="Cro/C1-type_HTH"/>
</dbReference>
<dbReference type="SMART" id="SM00530">
    <property type="entry name" value="HTH_XRE"/>
    <property type="match status" value="1"/>
</dbReference>
<evidence type="ECO:0000313" key="4">
    <source>
        <dbReference type="EMBL" id="PEQ23585.1"/>
    </source>
</evidence>
<protein>
    <submittedName>
        <fullName evidence="3">DNA-binding helix-turn-helix protein</fullName>
    </submittedName>
    <submittedName>
        <fullName evidence="4">XRE family transcriptional regulator</fullName>
    </submittedName>
</protein>
<dbReference type="CDD" id="cd00093">
    <property type="entry name" value="HTH_XRE"/>
    <property type="match status" value="1"/>
</dbReference>
<dbReference type="PANTHER" id="PTHR46558:SF14">
    <property type="entry name" value="HTH-TYPE TRANSCRIPTIONAL REGULATOR ANSR"/>
    <property type="match status" value="1"/>
</dbReference>
<dbReference type="OrthoDB" id="1861647at2"/>
<accession>A7VRW6</accession>
<dbReference type="PANTHER" id="PTHR46558">
    <property type="entry name" value="TRACRIPTIONAL REGULATORY PROTEIN-RELATED-RELATED"/>
    <property type="match status" value="1"/>
</dbReference>